<gene>
    <name evidence="3" type="ORF">THRCLA_07833</name>
</gene>
<evidence type="ECO:0000256" key="2">
    <source>
        <dbReference type="SAM" id="MobiDB-lite"/>
    </source>
</evidence>
<organism evidence="3 4">
    <name type="scientific">Thraustotheca clavata</name>
    <dbReference type="NCBI Taxonomy" id="74557"/>
    <lineage>
        <taxon>Eukaryota</taxon>
        <taxon>Sar</taxon>
        <taxon>Stramenopiles</taxon>
        <taxon>Oomycota</taxon>
        <taxon>Saprolegniomycetes</taxon>
        <taxon>Saprolegniales</taxon>
        <taxon>Achlyaceae</taxon>
        <taxon>Thraustotheca</taxon>
    </lineage>
</organism>
<evidence type="ECO:0000256" key="1">
    <source>
        <dbReference type="SAM" id="Coils"/>
    </source>
</evidence>
<reference evidence="3 4" key="1">
    <citation type="journal article" date="2014" name="Genome Biol. Evol.">
        <title>The secreted proteins of Achlya hypogyna and Thraustotheca clavata identify the ancestral oomycete secretome and reveal gene acquisitions by horizontal gene transfer.</title>
        <authorList>
            <person name="Misner I."/>
            <person name="Blouin N."/>
            <person name="Leonard G."/>
            <person name="Richards T.A."/>
            <person name="Lane C.E."/>
        </authorList>
    </citation>
    <scope>NUCLEOTIDE SEQUENCE [LARGE SCALE GENOMIC DNA]</scope>
    <source>
        <strain evidence="3 4">ATCC 34112</strain>
    </source>
</reference>
<dbReference type="OrthoDB" id="71154at2759"/>
<accession>A0A1V9ZC30</accession>
<feature type="coiled-coil region" evidence="1">
    <location>
        <begin position="380"/>
        <end position="494"/>
    </location>
</feature>
<evidence type="ECO:0000313" key="4">
    <source>
        <dbReference type="Proteomes" id="UP000243217"/>
    </source>
</evidence>
<feature type="region of interest" description="Disordered" evidence="2">
    <location>
        <begin position="1"/>
        <end position="27"/>
    </location>
</feature>
<dbReference type="STRING" id="74557.A0A1V9ZC30"/>
<sequence length="731" mass="83247">MTSFIAQRPQSARPHVSTQAHRPATMKPSSKITLATFKFAPNSNNLERSNEPIQVQCNVTTLLQIIADDFNSGLHKPVRMMQASRFRTHLPNTILIGSSCEPMAWYFTSKDGYVVRKHRSNCTWKSVLQTFCGHLNKGFSPLSSRAKRVCRDNWPVAIGKFIDGRTRLLTASSFVDLIKALESAIPNATDFAQYPFCLTQFIPPAKRLRYISVYTVNQGKGECQVVVAELPPFYREQVHGDSPATDGNINTDPIEIVEHERSFTLGEAIEKETTLLAHHINRHQSSTATPVVNQLILEYIVHAKENLIYMTSILGISWQSGEQVQLAQVTIPPVEAPNNDFSLEIAPPQLPLQGPIPITTAIAHQSYTFSRSLKGSHAMCEAAERQVVYFEQEAEKYKAQVVILQEELHRVSTQLQLTSEGTHYKVHIQALERSLEEVNHQKYQLEAQLVKTINENTMRTTDLSHERTTFCVALQQAQDKIESLTSELKAVKSSGKQTNTDLQCEVTAHARTKQFMEGLEALISRQKESNQSHLSQIEILQAQLQVVTQERDHLQRLVPYANVKKTQYCKRLHLNDLYNIWPDWQLQVECLDRIISMHVLLFQRTFDHFQPMKLPMVIESLSITRTYPLIHHRLNFAQVVECMRCCNILTTRFTTATLEIIYLKCTETSHNKQLKRVTTAGVGRPRGMSFLEFLECIIRTSITKTRGKYTMGAEAVQYMVEKYLTPASHSW</sequence>
<dbReference type="AlphaFoldDB" id="A0A1V9ZC30"/>
<evidence type="ECO:0000313" key="3">
    <source>
        <dbReference type="EMBL" id="OQR95471.1"/>
    </source>
</evidence>
<comment type="caution">
    <text evidence="3">The sequence shown here is derived from an EMBL/GenBank/DDBJ whole genome shotgun (WGS) entry which is preliminary data.</text>
</comment>
<keyword evidence="4" id="KW-1185">Reference proteome</keyword>
<name>A0A1V9ZC30_9STRA</name>
<dbReference type="Proteomes" id="UP000243217">
    <property type="component" value="Unassembled WGS sequence"/>
</dbReference>
<protein>
    <submittedName>
        <fullName evidence="3">Uncharacterized protein</fullName>
    </submittedName>
</protein>
<feature type="coiled-coil region" evidence="1">
    <location>
        <begin position="530"/>
        <end position="557"/>
    </location>
</feature>
<feature type="compositionally biased region" description="Polar residues" evidence="2">
    <location>
        <begin position="1"/>
        <end position="20"/>
    </location>
</feature>
<proteinExistence type="predicted"/>
<keyword evidence="1" id="KW-0175">Coiled coil</keyword>
<dbReference type="EMBL" id="JNBS01002103">
    <property type="protein sequence ID" value="OQR95471.1"/>
    <property type="molecule type" value="Genomic_DNA"/>
</dbReference>